<dbReference type="EMBL" id="CP154795">
    <property type="protein sequence ID" value="XAN09332.1"/>
    <property type="molecule type" value="Genomic_DNA"/>
</dbReference>
<feature type="transmembrane region" description="Helical" evidence="1">
    <location>
        <begin position="114"/>
        <end position="131"/>
    </location>
</feature>
<sequence>MDQLSEHPRLARGRSILAVGRFVFDRAFADPVREGRLKETAEHPWPRGVRAIVIAAYGLFVVLALAVAGSTGLRLLPLLADGDVSLPWVAVPVLLIAVVVALSLLYVAALHIWWPLRLAILGVLTLALVSLPAVGPAGTWVNVAGAALLILFAVLRARRAFSVWEFVFALFVFGHLLVLRLAGPLVIGVEHGGMQVSVIAYWGTLLTVFATPAVIMAGAAMTELVVRAGSWTARGIGESVLGRPRPRLLGGLLLGVLIAWSLAQETWGLVTDPRRDLSAMPIAALVLGVVAVVALGVLRLAPHGDHPGVPVDPDDVADAYGPISWPLAFLLAGWVFIGVLTTLIDSILGTDLELGRWVTWTLFVAGGLAVGIREVRRSRPAAALIAVVLAVSSPFAQVLLMFGWGTPISMLITVEVIAAVLLLGWLLVTRTLTADRAIALAGVLLLSRLHQFRELLAEPLVAVFALSGTSAALLVGLVWRQLTEYAGARGDSARFPNPSRLLLSLANVTMISLAIALFALAGEAGVTDLALIEGIGDGELGGALLHAAMLAGLLLALRGRERVRPARGYAG</sequence>
<feature type="transmembrane region" description="Helical" evidence="1">
    <location>
        <begin position="278"/>
        <end position="298"/>
    </location>
</feature>
<gene>
    <name evidence="2" type="ORF">AADG42_19075</name>
</gene>
<reference evidence="2 3" key="1">
    <citation type="submission" date="2024-04" db="EMBL/GenBank/DDBJ databases">
        <title>Isolation of an actinomycete strain from pig manure.</title>
        <authorList>
            <person name="Gong T."/>
            <person name="Yu Z."/>
            <person name="An M."/>
            <person name="Wei C."/>
            <person name="Yang W."/>
            <person name="Liu L."/>
        </authorList>
    </citation>
    <scope>NUCLEOTIDE SEQUENCE [LARGE SCALE GENOMIC DNA]</scope>
    <source>
        <strain evidence="2 3">ZF39</strain>
    </source>
</reference>
<organism evidence="2 3">
    <name type="scientific">Ammonicoccus fulvus</name>
    <dbReference type="NCBI Taxonomy" id="3138240"/>
    <lineage>
        <taxon>Bacteria</taxon>
        <taxon>Bacillati</taxon>
        <taxon>Actinomycetota</taxon>
        <taxon>Actinomycetes</taxon>
        <taxon>Propionibacteriales</taxon>
        <taxon>Propionibacteriaceae</taxon>
        <taxon>Ammonicoccus</taxon>
    </lineage>
</organism>
<dbReference type="RefSeq" id="WP_425310785.1">
    <property type="nucleotide sequence ID" value="NZ_CP154795.1"/>
</dbReference>
<keyword evidence="1" id="KW-0812">Transmembrane</keyword>
<feature type="transmembrane region" description="Helical" evidence="1">
    <location>
        <begin position="354"/>
        <end position="372"/>
    </location>
</feature>
<evidence type="ECO:0000313" key="2">
    <source>
        <dbReference type="EMBL" id="XAN09332.1"/>
    </source>
</evidence>
<evidence type="ECO:0000313" key="3">
    <source>
        <dbReference type="Proteomes" id="UP001442841"/>
    </source>
</evidence>
<name>A0ABZ3FX14_9ACTN</name>
<feature type="transmembrane region" description="Helical" evidence="1">
    <location>
        <begin position="327"/>
        <end position="348"/>
    </location>
</feature>
<proteinExistence type="predicted"/>
<feature type="transmembrane region" description="Helical" evidence="1">
    <location>
        <begin position="247"/>
        <end position="263"/>
    </location>
</feature>
<protein>
    <recommendedName>
        <fullName evidence="4">DUF2157 domain-containing protein</fullName>
    </recommendedName>
</protein>
<feature type="transmembrane region" description="Helical" evidence="1">
    <location>
        <begin position="408"/>
        <end position="428"/>
    </location>
</feature>
<keyword evidence="3" id="KW-1185">Reference proteome</keyword>
<feature type="transmembrane region" description="Helical" evidence="1">
    <location>
        <begin position="540"/>
        <end position="557"/>
    </location>
</feature>
<accession>A0ABZ3FX14</accession>
<keyword evidence="1" id="KW-1133">Transmembrane helix</keyword>
<feature type="transmembrane region" description="Helical" evidence="1">
    <location>
        <begin position="500"/>
        <end position="520"/>
    </location>
</feature>
<feature type="transmembrane region" description="Helical" evidence="1">
    <location>
        <begin position="381"/>
        <end position="402"/>
    </location>
</feature>
<feature type="transmembrane region" description="Helical" evidence="1">
    <location>
        <begin position="167"/>
        <end position="187"/>
    </location>
</feature>
<evidence type="ECO:0000256" key="1">
    <source>
        <dbReference type="SAM" id="Phobius"/>
    </source>
</evidence>
<evidence type="ECO:0008006" key="4">
    <source>
        <dbReference type="Google" id="ProtNLM"/>
    </source>
</evidence>
<feature type="transmembrane region" description="Helical" evidence="1">
    <location>
        <begin position="88"/>
        <end position="107"/>
    </location>
</feature>
<dbReference type="Proteomes" id="UP001442841">
    <property type="component" value="Chromosome"/>
</dbReference>
<feature type="transmembrane region" description="Helical" evidence="1">
    <location>
        <begin position="199"/>
        <end position="226"/>
    </location>
</feature>
<keyword evidence="1" id="KW-0472">Membrane</keyword>
<feature type="transmembrane region" description="Helical" evidence="1">
    <location>
        <begin position="137"/>
        <end position="155"/>
    </location>
</feature>
<feature type="transmembrane region" description="Helical" evidence="1">
    <location>
        <begin position="48"/>
        <end position="68"/>
    </location>
</feature>